<reference evidence="2" key="1">
    <citation type="journal article" date="2015" name="Nature">
        <title>Complex archaea that bridge the gap between prokaryotes and eukaryotes.</title>
        <authorList>
            <person name="Spang A."/>
            <person name="Saw J.H."/>
            <person name="Jorgensen S.L."/>
            <person name="Zaremba-Niedzwiedzka K."/>
            <person name="Martijn J."/>
            <person name="Lind A.E."/>
            <person name="van Eijk R."/>
            <person name="Schleper C."/>
            <person name="Guy L."/>
            <person name="Ettema T.J."/>
        </authorList>
    </citation>
    <scope>NUCLEOTIDE SEQUENCE</scope>
</reference>
<proteinExistence type="predicted"/>
<sequence length="187" mass="20109">MTAQINHVRLKPRKPAAGQVKRQYGAPWGFNYKAGVWYVEPDDLADERVAYLRTIHMNSCDPFSPRAFNLCTREEAEQIKLYEESGELEQVLKASRPAAPPAPTAEGAAAPSEDLNLPAPKSELAAAAQAAATASAEALEKKSAPPPAEQLTQDATADPPSAPKKTGAKSNKSKAGRPRARRRNPGR</sequence>
<gene>
    <name evidence="2" type="ORF">LCGC14_0258880</name>
</gene>
<evidence type="ECO:0000313" key="2">
    <source>
        <dbReference type="EMBL" id="KKN87433.1"/>
    </source>
</evidence>
<protein>
    <submittedName>
        <fullName evidence="2">Uncharacterized protein</fullName>
    </submittedName>
</protein>
<feature type="region of interest" description="Disordered" evidence="1">
    <location>
        <begin position="91"/>
        <end position="187"/>
    </location>
</feature>
<feature type="compositionally biased region" description="Basic residues" evidence="1">
    <location>
        <begin position="171"/>
        <end position="187"/>
    </location>
</feature>
<dbReference type="EMBL" id="LAZR01000138">
    <property type="protein sequence ID" value="KKN87433.1"/>
    <property type="molecule type" value="Genomic_DNA"/>
</dbReference>
<accession>A0A0F9X782</accession>
<organism evidence="2">
    <name type="scientific">marine sediment metagenome</name>
    <dbReference type="NCBI Taxonomy" id="412755"/>
    <lineage>
        <taxon>unclassified sequences</taxon>
        <taxon>metagenomes</taxon>
        <taxon>ecological metagenomes</taxon>
    </lineage>
</organism>
<evidence type="ECO:0000256" key="1">
    <source>
        <dbReference type="SAM" id="MobiDB-lite"/>
    </source>
</evidence>
<name>A0A0F9X782_9ZZZZ</name>
<dbReference type="AlphaFoldDB" id="A0A0F9X782"/>
<comment type="caution">
    <text evidence="2">The sequence shown here is derived from an EMBL/GenBank/DDBJ whole genome shotgun (WGS) entry which is preliminary data.</text>
</comment>
<feature type="compositionally biased region" description="Low complexity" evidence="1">
    <location>
        <begin position="104"/>
        <end position="137"/>
    </location>
</feature>